<dbReference type="Proteomes" id="UP000070659">
    <property type="component" value="Unassembled WGS sequence"/>
</dbReference>
<dbReference type="InterPro" id="IPR024412">
    <property type="entry name" value="Lsr2_dim_dom"/>
</dbReference>
<dbReference type="Gene3D" id="4.10.320.10">
    <property type="entry name" value="E3-binding domain"/>
    <property type="match status" value="1"/>
</dbReference>
<evidence type="ECO:0000313" key="9">
    <source>
        <dbReference type="Proteomes" id="UP000070659"/>
    </source>
</evidence>
<evidence type="ECO:0000256" key="1">
    <source>
        <dbReference type="ARBA" id="ARBA00023125"/>
    </source>
</evidence>
<proteinExistence type="predicted"/>
<dbReference type="RefSeq" id="WP_066886219.1">
    <property type="nucleotide sequence ID" value="NZ_JYIJ01000015.1"/>
</dbReference>
<evidence type="ECO:0000259" key="2">
    <source>
        <dbReference type="Pfam" id="PF11774"/>
    </source>
</evidence>
<dbReference type="EMBL" id="LAXD01000001">
    <property type="protein sequence ID" value="KWX00625.1"/>
    <property type="molecule type" value="Genomic_DNA"/>
</dbReference>
<protein>
    <submittedName>
        <fullName evidence="4">Lsr2-like protein</fullName>
    </submittedName>
</protein>
<dbReference type="Proteomes" id="UP000070188">
    <property type="component" value="Unassembled WGS sequence"/>
</dbReference>
<dbReference type="InterPro" id="IPR036625">
    <property type="entry name" value="E3-bd_dom_sf"/>
</dbReference>
<evidence type="ECO:0000313" key="5">
    <source>
        <dbReference type="EMBL" id="KWX04323.1"/>
    </source>
</evidence>
<dbReference type="GO" id="GO:0003677">
    <property type="term" value="F:DNA binding"/>
    <property type="evidence" value="ECO:0007669"/>
    <property type="project" value="UniProtKB-KW"/>
</dbReference>
<accession>A0A132NCW2</accession>
<keyword evidence="1" id="KW-0238">DNA-binding</keyword>
<reference evidence="6 9" key="2">
    <citation type="submission" date="2015-02" db="EMBL/GenBank/DDBJ databases">
        <title>Physiological reanalysis, assessment of diazotrophy, and genome sequences of multiple isolates of Streptomyces thermoautotrophicus.</title>
        <authorList>
            <person name="MacKellar D.C."/>
            <person name="Lieber L."/>
            <person name="Norman J."/>
            <person name="Bolger A."/>
            <person name="Tobin C."/>
            <person name="Murray J.W."/>
            <person name="Prell J."/>
        </authorList>
    </citation>
    <scope>NUCLEOTIDE SEQUENCE [LARGE SCALE GENOMIC DNA]</scope>
    <source>
        <strain evidence="6 9">UBT1</strain>
    </source>
</reference>
<dbReference type="EMBL" id="JYIJ01000015">
    <property type="protein sequence ID" value="KWX04323.1"/>
    <property type="molecule type" value="Genomic_DNA"/>
</dbReference>
<reference evidence="4" key="3">
    <citation type="submission" date="2015-04" db="EMBL/GenBank/DDBJ databases">
        <title>Physiological reanalysis, assessment of diazotrophy, and genome sequences of multiple isolates of Streptomyces thermoautotrophicus.</title>
        <authorList>
            <person name="MacKellar D.C."/>
            <person name="Lieber L."/>
            <person name="Norman J."/>
            <person name="Bolger A."/>
            <person name="Tobin C."/>
            <person name="Murray J.W."/>
            <person name="Woodward J."/>
            <person name="Friesen M."/>
            <person name="Prell J."/>
        </authorList>
    </citation>
    <scope>NUCLEOTIDE SEQUENCE [LARGE SCALE GENOMIC DNA]</scope>
    <source>
        <strain evidence="4">H1</strain>
    </source>
</reference>
<dbReference type="GO" id="GO:0016746">
    <property type="term" value="F:acyltransferase activity"/>
    <property type="evidence" value="ECO:0007669"/>
    <property type="project" value="InterPro"/>
</dbReference>
<feature type="domain" description="Lsr2 dimerization" evidence="2">
    <location>
        <begin position="1"/>
        <end position="57"/>
    </location>
</feature>
<reference evidence="7" key="4">
    <citation type="submission" date="2015-04" db="EMBL/GenBank/DDBJ databases">
        <title>Physiological reanalysis, assessment of diazotrophy, and genome sequences of multiple isolates of Streptomyces thermoautotrophicus.</title>
        <authorList>
            <person name="MacKellar D.C."/>
            <person name="Lieber L."/>
            <person name="Norman J."/>
            <person name="Bolger A."/>
            <person name="Tobin C."/>
            <person name="Murray J.W."/>
            <person name="Chang R."/>
            <person name="Ford T."/>
            <person name="Nguyen P.Q."/>
            <person name="Woodward J."/>
            <person name="Permingeat H."/>
            <person name="Joshi N.S."/>
            <person name="Silver P.A."/>
            <person name="Usadel B."/>
            <person name="Rutherford A.W."/>
            <person name="Friesen M."/>
            <person name="Prell J."/>
        </authorList>
    </citation>
    <scope>NUCLEOTIDE SEQUENCE [LARGE SCALE GENOMIC DNA]</scope>
    <source>
        <strain evidence="7">H1</strain>
    </source>
</reference>
<evidence type="ECO:0000313" key="8">
    <source>
        <dbReference type="Proteomes" id="UP000070598"/>
    </source>
</evidence>
<sequence length="108" mass="11944">MATRTIVSFIDDLDGSEASETIHFGLDGTEYEIDVNEKNAKELRDLLSPYIANARRLARNGKPYRRMNVGPDSKTVRAWALAQGLNCPERGRIPAAILAKYQAAHSNA</sequence>
<evidence type="ECO:0000259" key="3">
    <source>
        <dbReference type="Pfam" id="PF23359"/>
    </source>
</evidence>
<dbReference type="STRING" id="1469144.LI90_1644"/>
<dbReference type="OrthoDB" id="4113332at2"/>
<dbReference type="InterPro" id="IPR055370">
    <property type="entry name" value="Lsr2_DNA-bd"/>
</dbReference>
<evidence type="ECO:0000313" key="6">
    <source>
        <dbReference type="EMBL" id="KWX08001.1"/>
    </source>
</evidence>
<evidence type="ECO:0000313" key="4">
    <source>
        <dbReference type="EMBL" id="KWX00625.1"/>
    </source>
</evidence>
<dbReference type="EMBL" id="JYIK01001019">
    <property type="protein sequence ID" value="KWX08001.1"/>
    <property type="molecule type" value="Genomic_DNA"/>
</dbReference>
<name>A0A132NCW2_9ACTN</name>
<dbReference type="InterPro" id="IPR042261">
    <property type="entry name" value="Lsr2-like_dimerization"/>
</dbReference>
<comment type="caution">
    <text evidence="6">The sequence shown here is derived from an EMBL/GenBank/DDBJ whole genome shotgun (WGS) entry which is preliminary data.</text>
</comment>
<evidence type="ECO:0000313" key="7">
    <source>
        <dbReference type="Proteomes" id="UP000070188"/>
    </source>
</evidence>
<dbReference type="AlphaFoldDB" id="A0A132NCW2"/>
<dbReference type="PATRIC" id="fig|1469144.10.peg.1793"/>
<dbReference type="Pfam" id="PF23359">
    <property type="entry name" value="Lsr2_DNA-bd"/>
    <property type="match status" value="1"/>
</dbReference>
<gene>
    <name evidence="4" type="ORF">LI90_1644</name>
    <name evidence="5" type="ORF">TH66_06815</name>
    <name evidence="6" type="ORF">TR74_16830</name>
</gene>
<feature type="domain" description="Lsr2 DNA-binding" evidence="3">
    <location>
        <begin position="70"/>
        <end position="104"/>
    </location>
</feature>
<reference evidence="8" key="1">
    <citation type="submission" date="2015-02" db="EMBL/GenBank/DDBJ databases">
        <title>Physiological reanalysis, assessment of diazotrophy, and genome sequences of multiple isolates of Streptomyces thermoautotrophicus.</title>
        <authorList>
            <person name="MacKellar D.C."/>
            <person name="Lieber L."/>
            <person name="Norman J."/>
            <person name="Bolger A."/>
            <person name="Tobin C."/>
            <person name="Murray J.W."/>
            <person name="Friesen M."/>
            <person name="Prell J."/>
        </authorList>
    </citation>
    <scope>NUCLEOTIDE SEQUENCE [LARGE SCALE GENOMIC DNA]</scope>
    <source>
        <strain evidence="8">UBT1</strain>
    </source>
</reference>
<dbReference type="Proteomes" id="UP000070598">
    <property type="component" value="Unassembled WGS sequence"/>
</dbReference>
<dbReference type="Gene3D" id="3.30.60.230">
    <property type="entry name" value="Lsr2, dimerization domain"/>
    <property type="match status" value="1"/>
</dbReference>
<dbReference type="Pfam" id="PF11774">
    <property type="entry name" value="Lsr2"/>
    <property type="match status" value="1"/>
</dbReference>
<keyword evidence="7" id="KW-1185">Reference proteome</keyword>
<organism evidence="6 8">
    <name type="scientific">Carbonactinospora thermoautotrophica</name>
    <dbReference type="NCBI Taxonomy" id="1469144"/>
    <lineage>
        <taxon>Bacteria</taxon>
        <taxon>Bacillati</taxon>
        <taxon>Actinomycetota</taxon>
        <taxon>Actinomycetes</taxon>
        <taxon>Kitasatosporales</taxon>
        <taxon>Carbonactinosporaceae</taxon>
        <taxon>Carbonactinospora</taxon>
    </lineage>
</organism>